<sequence>MKNKLHVGTAKDLNIYSVGFTNSRLGGFATFPWWYTGAPALDGVVFKWNTIPGGTLTNYDQGKILTHEVGHWAGLYHTFQGGCSSTKGDYVSDTPAEASAATGCPTGRDSCPDLDGKDPIRNFMDYTYDACKTDKYTNGQITRMQKAMQEHRAN</sequence>
<evidence type="ECO:0000256" key="7">
    <source>
        <dbReference type="ARBA" id="ARBA00023049"/>
    </source>
</evidence>
<comment type="caution">
    <text evidence="10">The sequence shown here is derived from an EMBL/GenBank/DDBJ whole genome shotgun (WGS) entry which is preliminary data.</text>
</comment>
<keyword evidence="5" id="KW-0378">Hydrolase</keyword>
<dbReference type="GO" id="GO:0046872">
    <property type="term" value="F:metal ion binding"/>
    <property type="evidence" value="ECO:0007669"/>
    <property type="project" value="UniProtKB-KW"/>
</dbReference>
<proteinExistence type="inferred from homology"/>
<evidence type="ECO:0000256" key="4">
    <source>
        <dbReference type="ARBA" id="ARBA00022729"/>
    </source>
</evidence>
<dbReference type="GO" id="GO:0008237">
    <property type="term" value="F:metallopeptidase activity"/>
    <property type="evidence" value="ECO:0007669"/>
    <property type="project" value="UniProtKB-KW"/>
</dbReference>
<dbReference type="Gene3D" id="3.40.390.10">
    <property type="entry name" value="Collagenase (Catalytic Domain)"/>
    <property type="match status" value="1"/>
</dbReference>
<keyword evidence="2" id="KW-0645">Protease</keyword>
<evidence type="ECO:0000256" key="2">
    <source>
        <dbReference type="ARBA" id="ARBA00022670"/>
    </source>
</evidence>
<evidence type="ECO:0000259" key="9">
    <source>
        <dbReference type="Pfam" id="PF05572"/>
    </source>
</evidence>
<comment type="similarity">
    <text evidence="1">Belongs to the peptidase M43B family.</text>
</comment>
<evidence type="ECO:0000313" key="11">
    <source>
        <dbReference type="Proteomes" id="UP000663827"/>
    </source>
</evidence>
<evidence type="ECO:0000313" key="10">
    <source>
        <dbReference type="EMBL" id="CAE7178446.1"/>
    </source>
</evidence>
<name>A0A8H3E8L6_9AGAM</name>
<evidence type="ECO:0000256" key="8">
    <source>
        <dbReference type="ARBA" id="ARBA00023157"/>
    </source>
</evidence>
<keyword evidence="8" id="KW-1015">Disulfide bond</keyword>
<protein>
    <recommendedName>
        <fullName evidence="9">Peptidase M43 pregnancy-associated plasma-A domain-containing protein</fullName>
    </recommendedName>
</protein>
<keyword evidence="7" id="KW-0482">Metalloprotease</keyword>
<dbReference type="Proteomes" id="UP000663827">
    <property type="component" value="Unassembled WGS sequence"/>
</dbReference>
<dbReference type="EMBL" id="CAJNJQ010002512">
    <property type="protein sequence ID" value="CAE7178446.1"/>
    <property type="molecule type" value="Genomic_DNA"/>
</dbReference>
<feature type="domain" description="Peptidase M43 pregnancy-associated plasma-A" evidence="9">
    <location>
        <begin position="24"/>
        <end position="148"/>
    </location>
</feature>
<dbReference type="InterPro" id="IPR008754">
    <property type="entry name" value="Peptidase_M43"/>
</dbReference>
<dbReference type="Pfam" id="PF05572">
    <property type="entry name" value="Peptidase_M43"/>
    <property type="match status" value="1"/>
</dbReference>
<dbReference type="CDD" id="cd04275">
    <property type="entry name" value="ZnMc_pappalysin_like"/>
    <property type="match status" value="1"/>
</dbReference>
<evidence type="ECO:0000256" key="5">
    <source>
        <dbReference type="ARBA" id="ARBA00022801"/>
    </source>
</evidence>
<accession>A0A8H3E8L6</accession>
<dbReference type="InterPro" id="IPR024079">
    <property type="entry name" value="MetalloPept_cat_dom_sf"/>
</dbReference>
<dbReference type="AlphaFoldDB" id="A0A8H3E8L6"/>
<dbReference type="SUPFAM" id="SSF55486">
    <property type="entry name" value="Metalloproteases ('zincins'), catalytic domain"/>
    <property type="match status" value="1"/>
</dbReference>
<gene>
    <name evidence="10" type="ORF">RDB_LOCUS114239</name>
</gene>
<evidence type="ECO:0000256" key="6">
    <source>
        <dbReference type="ARBA" id="ARBA00022833"/>
    </source>
</evidence>
<dbReference type="GO" id="GO:0006508">
    <property type="term" value="P:proteolysis"/>
    <property type="evidence" value="ECO:0007669"/>
    <property type="project" value="UniProtKB-KW"/>
</dbReference>
<dbReference type="PANTHER" id="PTHR47466:SF1">
    <property type="entry name" value="METALLOPROTEASE MEP1 (AFU_ORTHOLOGUE AFUA_1G07730)-RELATED"/>
    <property type="match status" value="1"/>
</dbReference>
<keyword evidence="4" id="KW-0732">Signal</keyword>
<keyword evidence="3" id="KW-0479">Metal-binding</keyword>
<evidence type="ECO:0000256" key="3">
    <source>
        <dbReference type="ARBA" id="ARBA00022723"/>
    </source>
</evidence>
<dbReference type="PANTHER" id="PTHR47466">
    <property type="match status" value="1"/>
</dbReference>
<organism evidence="10 11">
    <name type="scientific">Rhizoctonia solani</name>
    <dbReference type="NCBI Taxonomy" id="456999"/>
    <lineage>
        <taxon>Eukaryota</taxon>
        <taxon>Fungi</taxon>
        <taxon>Dikarya</taxon>
        <taxon>Basidiomycota</taxon>
        <taxon>Agaricomycotina</taxon>
        <taxon>Agaricomycetes</taxon>
        <taxon>Cantharellales</taxon>
        <taxon>Ceratobasidiaceae</taxon>
        <taxon>Rhizoctonia</taxon>
    </lineage>
</organism>
<reference evidence="10" key="1">
    <citation type="submission" date="2021-01" db="EMBL/GenBank/DDBJ databases">
        <authorList>
            <person name="Kaushik A."/>
        </authorList>
    </citation>
    <scope>NUCLEOTIDE SEQUENCE</scope>
    <source>
        <strain evidence="10">AG5</strain>
    </source>
</reference>
<keyword evidence="6" id="KW-0862">Zinc</keyword>
<evidence type="ECO:0000256" key="1">
    <source>
        <dbReference type="ARBA" id="ARBA00008721"/>
    </source>
</evidence>